<evidence type="ECO:0000313" key="6">
    <source>
        <dbReference type="EMBL" id="AUN95041.1"/>
    </source>
</evidence>
<accession>A0A2I6S727</accession>
<reference evidence="6 7" key="1">
    <citation type="submission" date="2018-01" db="EMBL/GenBank/DDBJ databases">
        <authorList>
            <person name="Fu G.-Y."/>
        </authorList>
    </citation>
    <scope>NUCLEOTIDE SEQUENCE [LARGE SCALE GENOMIC DNA]</scope>
    <source>
        <strain evidence="6 7">SY39</strain>
    </source>
</reference>
<dbReference type="Proteomes" id="UP000242205">
    <property type="component" value="Chromosome"/>
</dbReference>
<gene>
    <name evidence="6" type="ORF">C0099_08880</name>
</gene>
<evidence type="ECO:0000256" key="3">
    <source>
        <dbReference type="ARBA" id="ARBA00023235"/>
    </source>
</evidence>
<proteinExistence type="inferred from homology"/>
<comment type="catalytic activity">
    <reaction evidence="1">
        <text>alpha-D-glucose 6-phosphate = beta-D-glucose 6-phosphate</text>
        <dbReference type="Rhea" id="RHEA:16249"/>
        <dbReference type="ChEBI" id="CHEBI:58225"/>
        <dbReference type="ChEBI" id="CHEBI:58247"/>
        <dbReference type="EC" id="5.1.3.15"/>
    </reaction>
</comment>
<dbReference type="CDD" id="cd09020">
    <property type="entry name" value="D-hex-6-P-epi_like"/>
    <property type="match status" value="1"/>
</dbReference>
<evidence type="ECO:0000256" key="4">
    <source>
        <dbReference type="PIRNR" id="PIRNR016020"/>
    </source>
</evidence>
<dbReference type="EMBL" id="CP025682">
    <property type="protein sequence ID" value="AUN95041.1"/>
    <property type="molecule type" value="Genomic_DNA"/>
</dbReference>
<dbReference type="InterPro" id="IPR025532">
    <property type="entry name" value="G6P_1-epimerase"/>
</dbReference>
<sequence length="282" mass="30975">MPFQIQQTEFRGQPVVTLLSGDGARAVVSPFGGQVLSWAPANGLEQLFLSDAAVFDGKTPIRGGIPVCFPQFSKLGKLPQHGFAQDAVWEVADSRGGDDFALVTLRLTDDERSFALWPSSFELELTVAIGGERLDVELEVANTGHAPFAFTAALHTYVLVSEVENVRLEGLNGHDYRDAADNDTIKRDTGDVVVVDDELNRVYHDVERALLLRDGSRSLGIHGEGFPDVVVWNPWETRCRDFPDLAPDAFRRMLCVEAAAAHGKILLDADDTWCGRQTLVKL</sequence>
<dbReference type="PANTHER" id="PTHR11122:SF13">
    <property type="entry name" value="GLUCOSE-6-PHOSPHATE 1-EPIMERASE"/>
    <property type="match status" value="1"/>
</dbReference>
<dbReference type="AlphaFoldDB" id="A0A2I6S727"/>
<dbReference type="GO" id="GO:0030246">
    <property type="term" value="F:carbohydrate binding"/>
    <property type="evidence" value="ECO:0007669"/>
    <property type="project" value="UniProtKB-UniRule"/>
</dbReference>
<dbReference type="GO" id="GO:0005737">
    <property type="term" value="C:cytoplasm"/>
    <property type="evidence" value="ECO:0007669"/>
    <property type="project" value="TreeGrafter"/>
</dbReference>
<keyword evidence="3 4" id="KW-0413">Isomerase</keyword>
<feature type="active site" evidence="5">
    <location>
        <position position="155"/>
    </location>
</feature>
<evidence type="ECO:0000256" key="5">
    <source>
        <dbReference type="PIRSR" id="PIRSR016020-1"/>
    </source>
</evidence>
<dbReference type="KEGG" id="atw:C0099_08880"/>
<protein>
    <recommendedName>
        <fullName evidence="4">Putative glucose-6-phosphate 1-epimerase</fullName>
        <ecNumber evidence="4">5.1.3.15</ecNumber>
    </recommendedName>
</protein>
<dbReference type="Pfam" id="PF01263">
    <property type="entry name" value="Aldose_epim"/>
    <property type="match status" value="1"/>
</dbReference>
<dbReference type="SUPFAM" id="SSF74650">
    <property type="entry name" value="Galactose mutarotase-like"/>
    <property type="match status" value="1"/>
</dbReference>
<dbReference type="OrthoDB" id="9790727at2"/>
<name>A0A2I6S727_9RHOO</name>
<evidence type="ECO:0000313" key="7">
    <source>
        <dbReference type="Proteomes" id="UP000242205"/>
    </source>
</evidence>
<comment type="similarity">
    <text evidence="2 4">Belongs to the glucose-6-phosphate 1-epimerase family.</text>
</comment>
<dbReference type="GO" id="GO:0047938">
    <property type="term" value="F:glucose-6-phosphate 1-epimerase activity"/>
    <property type="evidence" value="ECO:0007669"/>
    <property type="project" value="UniProtKB-UniRule"/>
</dbReference>
<dbReference type="RefSeq" id="WP_102247107.1">
    <property type="nucleotide sequence ID" value="NZ_CP025682.1"/>
</dbReference>
<dbReference type="PANTHER" id="PTHR11122">
    <property type="entry name" value="APOSPORY-ASSOCIATED PROTEIN C-RELATED"/>
    <property type="match status" value="1"/>
</dbReference>
<dbReference type="InterPro" id="IPR014718">
    <property type="entry name" value="GH-type_carb-bd"/>
</dbReference>
<organism evidence="6 7">
    <name type="scientific">Pseudazoarcus pumilus</name>
    <dbReference type="NCBI Taxonomy" id="2067960"/>
    <lineage>
        <taxon>Bacteria</taxon>
        <taxon>Pseudomonadati</taxon>
        <taxon>Pseudomonadota</taxon>
        <taxon>Betaproteobacteria</taxon>
        <taxon>Rhodocyclales</taxon>
        <taxon>Zoogloeaceae</taxon>
        <taxon>Pseudazoarcus</taxon>
    </lineage>
</organism>
<evidence type="ECO:0000256" key="2">
    <source>
        <dbReference type="ARBA" id="ARBA00005866"/>
    </source>
</evidence>
<dbReference type="PIRSF" id="PIRSF016020">
    <property type="entry name" value="PHexose_mutarotase"/>
    <property type="match status" value="1"/>
</dbReference>
<feature type="active site" evidence="5">
    <location>
        <position position="257"/>
    </location>
</feature>
<dbReference type="InterPro" id="IPR008183">
    <property type="entry name" value="Aldose_1/G6P_1-epimerase"/>
</dbReference>
<dbReference type="InterPro" id="IPR011013">
    <property type="entry name" value="Gal_mutarotase_sf_dom"/>
</dbReference>
<dbReference type="GO" id="GO:0005975">
    <property type="term" value="P:carbohydrate metabolic process"/>
    <property type="evidence" value="ECO:0007669"/>
    <property type="project" value="InterPro"/>
</dbReference>
<dbReference type="EC" id="5.1.3.15" evidence="4"/>
<evidence type="ECO:0000256" key="1">
    <source>
        <dbReference type="ARBA" id="ARBA00001096"/>
    </source>
</evidence>
<keyword evidence="7" id="KW-1185">Reference proteome</keyword>
<dbReference type="Gene3D" id="2.70.98.10">
    <property type="match status" value="1"/>
</dbReference>